<dbReference type="GO" id="GO:0006310">
    <property type="term" value="P:DNA recombination"/>
    <property type="evidence" value="ECO:0007669"/>
    <property type="project" value="InterPro"/>
</dbReference>
<dbReference type="AlphaFoldDB" id="A0A6A0B7R7"/>
<organism evidence="1 2">
    <name type="scientific">Pseudolactococcus insecticola</name>
    <dbReference type="NCBI Taxonomy" id="2709158"/>
    <lineage>
        <taxon>Bacteria</taxon>
        <taxon>Bacillati</taxon>
        <taxon>Bacillota</taxon>
        <taxon>Bacilli</taxon>
        <taxon>Lactobacillales</taxon>
        <taxon>Streptococcaceae</taxon>
        <taxon>Pseudolactococcus</taxon>
    </lineage>
</organism>
<gene>
    <name evidence="1" type="ORF">Hs20B_02250</name>
</gene>
<proteinExistence type="predicted"/>
<evidence type="ECO:0008006" key="3">
    <source>
        <dbReference type="Google" id="ProtNLM"/>
    </source>
</evidence>
<dbReference type="Proteomes" id="UP000475928">
    <property type="component" value="Unassembled WGS sequence"/>
</dbReference>
<accession>A0A6A0B7R7</accession>
<keyword evidence="2" id="KW-1185">Reference proteome</keyword>
<evidence type="ECO:0000313" key="1">
    <source>
        <dbReference type="EMBL" id="GFH39827.1"/>
    </source>
</evidence>
<sequence>MTNQVANTNQTQSGAVSFEVNGETIKLSPQIVRQYVAKNQNVTDDEVMYFMALAKAQKLNPFTNDVYLVKYNNAPAQTIVSKKAFMEKAEANEHYKGFEAGIVVMRDGQLVEQKGSLSLPTDELIGGWARIYRDDRDVPVESVVSLKEYSKGQSTWKTMPATMIRKVALVNAIREAFPSLGNLYDKDELPEQRKEVNGVFEPTPDEINNFDKQAYVEQRKADFEKKRAELSQPKADAETGEILEPVAEMTGGLEF</sequence>
<dbReference type="EMBL" id="BLLH01000001">
    <property type="protein sequence ID" value="GFH39827.1"/>
    <property type="molecule type" value="Genomic_DNA"/>
</dbReference>
<dbReference type="GO" id="GO:0003677">
    <property type="term" value="F:DNA binding"/>
    <property type="evidence" value="ECO:0007669"/>
    <property type="project" value="InterPro"/>
</dbReference>
<dbReference type="RefSeq" id="WP_172354769.1">
    <property type="nucleotide sequence ID" value="NZ_BLLH01000001.1"/>
</dbReference>
<dbReference type="NCBIfam" id="TIGR01913">
    <property type="entry name" value="bet_lambda"/>
    <property type="match status" value="1"/>
</dbReference>
<comment type="caution">
    <text evidence="1">The sequence shown here is derived from an EMBL/GenBank/DDBJ whole genome shotgun (WGS) entry which is preliminary data.</text>
</comment>
<reference evidence="1 2" key="1">
    <citation type="submission" date="2020-02" db="EMBL/GenBank/DDBJ databases">
        <title>Draft genome sequence of Lactococcus sp. Hs20B0-1.</title>
        <authorList>
            <person name="Noda S."/>
            <person name="Yuki M."/>
            <person name="Ohkuma M."/>
        </authorList>
    </citation>
    <scope>NUCLEOTIDE SEQUENCE [LARGE SCALE GENOMIC DNA]</scope>
    <source>
        <strain evidence="1 2">Hs20B0-1</strain>
    </source>
</reference>
<dbReference type="InterPro" id="IPR010183">
    <property type="entry name" value="Phage_lambda_Bet"/>
</dbReference>
<dbReference type="Pfam" id="PF03837">
    <property type="entry name" value="RecT"/>
    <property type="match status" value="1"/>
</dbReference>
<protein>
    <recommendedName>
        <fullName evidence="3">Phage recombination protein Bet</fullName>
    </recommendedName>
</protein>
<name>A0A6A0B7R7_9LACT</name>
<evidence type="ECO:0000313" key="2">
    <source>
        <dbReference type="Proteomes" id="UP000475928"/>
    </source>
</evidence>
<dbReference type="InterPro" id="IPR018330">
    <property type="entry name" value="RecT_fam"/>
</dbReference>